<organism evidence="2">
    <name type="scientific">Arion vulgaris</name>
    <dbReference type="NCBI Taxonomy" id="1028688"/>
    <lineage>
        <taxon>Eukaryota</taxon>
        <taxon>Metazoa</taxon>
        <taxon>Spiralia</taxon>
        <taxon>Lophotrochozoa</taxon>
        <taxon>Mollusca</taxon>
        <taxon>Gastropoda</taxon>
        <taxon>Heterobranchia</taxon>
        <taxon>Euthyneura</taxon>
        <taxon>Panpulmonata</taxon>
        <taxon>Eupulmonata</taxon>
        <taxon>Stylommatophora</taxon>
        <taxon>Helicina</taxon>
        <taxon>Arionoidea</taxon>
        <taxon>Arionidae</taxon>
        <taxon>Arion</taxon>
    </lineage>
</organism>
<proteinExistence type="predicted"/>
<sequence>MNVLDYAFIILQKCAIMFISMDKAFRSLVVTNHLAGGTSSNPTKQNRQRPPHRS</sequence>
<dbReference type="AlphaFoldDB" id="A0A0B6Z9Q8"/>
<evidence type="ECO:0000256" key="1">
    <source>
        <dbReference type="SAM" id="MobiDB-lite"/>
    </source>
</evidence>
<name>A0A0B6Z9Q8_9EUPU</name>
<dbReference type="EMBL" id="HACG01017811">
    <property type="protein sequence ID" value="CEK64676.1"/>
    <property type="molecule type" value="Transcribed_RNA"/>
</dbReference>
<feature type="region of interest" description="Disordered" evidence="1">
    <location>
        <begin position="34"/>
        <end position="54"/>
    </location>
</feature>
<protein>
    <submittedName>
        <fullName evidence="2">Uncharacterized protein</fullName>
    </submittedName>
</protein>
<accession>A0A0B6Z9Q8</accession>
<gene>
    <name evidence="2" type="primary">ORF52515</name>
</gene>
<reference evidence="2" key="1">
    <citation type="submission" date="2014-12" db="EMBL/GenBank/DDBJ databases">
        <title>Insight into the proteome of Arion vulgaris.</title>
        <authorList>
            <person name="Aradska J."/>
            <person name="Bulat T."/>
            <person name="Smidak R."/>
            <person name="Sarate P."/>
            <person name="Gangsoo J."/>
            <person name="Sialana F."/>
            <person name="Bilban M."/>
            <person name="Lubec G."/>
        </authorList>
    </citation>
    <scope>NUCLEOTIDE SEQUENCE</scope>
    <source>
        <tissue evidence="2">Skin</tissue>
    </source>
</reference>
<evidence type="ECO:0000313" key="2">
    <source>
        <dbReference type="EMBL" id="CEK64676.1"/>
    </source>
</evidence>